<dbReference type="GO" id="GO:0016020">
    <property type="term" value="C:membrane"/>
    <property type="evidence" value="ECO:0007669"/>
    <property type="project" value="UniProtKB-SubCell"/>
</dbReference>
<dbReference type="GO" id="GO:0016491">
    <property type="term" value="F:oxidoreductase activity"/>
    <property type="evidence" value="ECO:0007669"/>
    <property type="project" value="InterPro"/>
</dbReference>
<keyword evidence="2 5" id="KW-0812">Transmembrane</keyword>
<organism evidence="7">
    <name type="scientific">Lotharella oceanica</name>
    <dbReference type="NCBI Taxonomy" id="641309"/>
    <lineage>
        <taxon>Eukaryota</taxon>
        <taxon>Sar</taxon>
        <taxon>Rhizaria</taxon>
        <taxon>Cercozoa</taxon>
        <taxon>Chlorarachniophyceae</taxon>
        <taxon>Lotharella</taxon>
    </lineage>
</organism>
<feature type="domain" description="Fatty acid hydroxylase" evidence="6">
    <location>
        <begin position="159"/>
        <end position="296"/>
    </location>
</feature>
<feature type="transmembrane region" description="Helical" evidence="5">
    <location>
        <begin position="37"/>
        <end position="56"/>
    </location>
</feature>
<proteinExistence type="predicted"/>
<sequence>MPPNASEGPKTENSGVQIKSKPAKAYVLKRKTKKGGMAQWIPLISFEVLLCAFLYTRMEATKTPLPDWWGLWLGIRGVLVGHVVVFSYHFVRKSYLHGKEKNIQKREPDFDWATELIGHGSRPEAFFMLVPYLSITWMFKLMPESYYDLDTPVNPVNVFLQFAIYDFITYVIHRVQHKVELVYVTHKDHHAFINPHLFNAYSGSVQDTTLLILIPLYSTVLALNALQIPIHQQDYAWFGMLYANYFMLIHSEYSNPWDDIFEAIGIGTARDHNVHHSQLRYNFGHFFMWWDQLFGTYLCHTKVQRNRTFINTDA</sequence>
<protein>
    <recommendedName>
        <fullName evidence="6">Fatty acid hydroxylase domain-containing protein</fullName>
    </recommendedName>
</protein>
<keyword evidence="4 5" id="KW-0472">Membrane</keyword>
<feature type="transmembrane region" description="Helical" evidence="5">
    <location>
        <begin position="68"/>
        <end position="91"/>
    </location>
</feature>
<keyword evidence="3 5" id="KW-1133">Transmembrane helix</keyword>
<accession>A0A7S2X9E9</accession>
<evidence type="ECO:0000256" key="1">
    <source>
        <dbReference type="ARBA" id="ARBA00004370"/>
    </source>
</evidence>
<dbReference type="InterPro" id="IPR050307">
    <property type="entry name" value="Sterol_Desaturase_Related"/>
</dbReference>
<dbReference type="GO" id="GO:0008610">
    <property type="term" value="P:lipid biosynthetic process"/>
    <property type="evidence" value="ECO:0007669"/>
    <property type="project" value="InterPro"/>
</dbReference>
<dbReference type="GO" id="GO:0005506">
    <property type="term" value="F:iron ion binding"/>
    <property type="evidence" value="ECO:0007669"/>
    <property type="project" value="InterPro"/>
</dbReference>
<dbReference type="Pfam" id="PF04116">
    <property type="entry name" value="FA_hydroxylase"/>
    <property type="match status" value="1"/>
</dbReference>
<evidence type="ECO:0000259" key="6">
    <source>
        <dbReference type="Pfam" id="PF04116"/>
    </source>
</evidence>
<dbReference type="PANTHER" id="PTHR11863">
    <property type="entry name" value="STEROL DESATURASE"/>
    <property type="match status" value="1"/>
</dbReference>
<evidence type="ECO:0000256" key="4">
    <source>
        <dbReference type="ARBA" id="ARBA00023136"/>
    </source>
</evidence>
<dbReference type="InterPro" id="IPR006694">
    <property type="entry name" value="Fatty_acid_hydroxylase"/>
</dbReference>
<evidence type="ECO:0000256" key="3">
    <source>
        <dbReference type="ARBA" id="ARBA00022989"/>
    </source>
</evidence>
<evidence type="ECO:0000313" key="7">
    <source>
        <dbReference type="EMBL" id="CAD9758023.1"/>
    </source>
</evidence>
<gene>
    <name evidence="7" type="ORF">LSP00402_LOCUS6978</name>
</gene>
<name>A0A7S2X9E9_9EUKA</name>
<dbReference type="EMBL" id="HBHP01011273">
    <property type="protein sequence ID" value="CAD9758023.1"/>
    <property type="molecule type" value="Transcribed_RNA"/>
</dbReference>
<comment type="subcellular location">
    <subcellularLocation>
        <location evidence="1">Membrane</location>
    </subcellularLocation>
</comment>
<dbReference type="AlphaFoldDB" id="A0A7S2X9E9"/>
<evidence type="ECO:0000256" key="5">
    <source>
        <dbReference type="SAM" id="Phobius"/>
    </source>
</evidence>
<evidence type="ECO:0000256" key="2">
    <source>
        <dbReference type="ARBA" id="ARBA00022692"/>
    </source>
</evidence>
<reference evidence="7" key="1">
    <citation type="submission" date="2021-01" db="EMBL/GenBank/DDBJ databases">
        <authorList>
            <person name="Corre E."/>
            <person name="Pelletier E."/>
            <person name="Niang G."/>
            <person name="Scheremetjew M."/>
            <person name="Finn R."/>
            <person name="Kale V."/>
            <person name="Holt S."/>
            <person name="Cochrane G."/>
            <person name="Meng A."/>
            <person name="Brown T."/>
            <person name="Cohen L."/>
        </authorList>
    </citation>
    <scope>NUCLEOTIDE SEQUENCE</scope>
    <source>
        <strain evidence="7">CCMP622</strain>
    </source>
</reference>